<evidence type="ECO:0000256" key="2">
    <source>
        <dbReference type="ARBA" id="ARBA00023315"/>
    </source>
</evidence>
<dbReference type="PROSITE" id="PS51186">
    <property type="entry name" value="GNAT"/>
    <property type="match status" value="1"/>
</dbReference>
<evidence type="ECO:0000313" key="5">
    <source>
        <dbReference type="EMBL" id="MDH5823679.1"/>
    </source>
</evidence>
<dbReference type="Gene3D" id="1.10.10.10">
    <property type="entry name" value="Winged helix-like DNA-binding domain superfamily/Winged helix DNA-binding domain"/>
    <property type="match status" value="1"/>
</dbReference>
<evidence type="ECO:0000259" key="4">
    <source>
        <dbReference type="PROSITE" id="PS51186"/>
    </source>
</evidence>
<evidence type="ECO:0000256" key="1">
    <source>
        <dbReference type="ARBA" id="ARBA00022679"/>
    </source>
</evidence>
<dbReference type="InterPro" id="IPR050832">
    <property type="entry name" value="Bact_Acetyltransf"/>
</dbReference>
<keyword evidence="1" id="KW-0808">Transferase</keyword>
<feature type="domain" description="HTH marR-type" evidence="3">
    <location>
        <begin position="1"/>
        <end position="136"/>
    </location>
</feature>
<sequence>MDEDQIRRVRSFNRAVTRRIGVLSDSYLGGGRPLAEARLLFEIGRAGAEVRELRTRLSLDSAYLSRLLRSLEAQGLVESSTSSRDRRVRRATLTRKGLREVDGLERRSQAFAASMLAPLGRAQRERLVAAMSELERLLRASAVEIAPADPAGADARTCLEAYYRELDERFERGFAPDRGTPPAPAELVPPRGLFLVARLDGVPIGCGGLRTLERGTGEIKRMWVAPAARGLGVAQRILEALEAHAAATGLGTLRLDTNQALREAQGMYLRNGYREIPRYNDNPHAHHWFEKRGLRRRTPA</sequence>
<gene>
    <name evidence="5" type="ORF">QFW77_11845</name>
</gene>
<evidence type="ECO:0000313" key="6">
    <source>
        <dbReference type="Proteomes" id="UP001156940"/>
    </source>
</evidence>
<proteinExistence type="predicted"/>
<organism evidence="5 6">
    <name type="scientific">Luteimonas endophytica</name>
    <dbReference type="NCBI Taxonomy" id="3042023"/>
    <lineage>
        <taxon>Bacteria</taxon>
        <taxon>Pseudomonadati</taxon>
        <taxon>Pseudomonadota</taxon>
        <taxon>Gammaproteobacteria</taxon>
        <taxon>Lysobacterales</taxon>
        <taxon>Lysobacteraceae</taxon>
        <taxon>Luteimonas</taxon>
    </lineage>
</organism>
<dbReference type="Proteomes" id="UP001156940">
    <property type="component" value="Unassembled WGS sequence"/>
</dbReference>
<keyword evidence="6" id="KW-1185">Reference proteome</keyword>
<dbReference type="Gene3D" id="3.40.630.30">
    <property type="match status" value="1"/>
</dbReference>
<comment type="caution">
    <text evidence="5">The sequence shown here is derived from an EMBL/GenBank/DDBJ whole genome shotgun (WGS) entry which is preliminary data.</text>
</comment>
<dbReference type="EMBL" id="JARXRM010000035">
    <property type="protein sequence ID" value="MDH5823679.1"/>
    <property type="molecule type" value="Genomic_DNA"/>
</dbReference>
<dbReference type="SUPFAM" id="SSF55729">
    <property type="entry name" value="Acyl-CoA N-acyltransferases (Nat)"/>
    <property type="match status" value="1"/>
</dbReference>
<dbReference type="PANTHER" id="PTHR43877">
    <property type="entry name" value="AMINOALKYLPHOSPHONATE N-ACETYLTRANSFERASE-RELATED-RELATED"/>
    <property type="match status" value="1"/>
</dbReference>
<dbReference type="InterPro" id="IPR036390">
    <property type="entry name" value="WH_DNA-bd_sf"/>
</dbReference>
<dbReference type="InterPro" id="IPR036388">
    <property type="entry name" value="WH-like_DNA-bd_sf"/>
</dbReference>
<dbReference type="RefSeq" id="WP_280574924.1">
    <property type="nucleotide sequence ID" value="NZ_JARXRM010000035.1"/>
</dbReference>
<dbReference type="InterPro" id="IPR000182">
    <property type="entry name" value="GNAT_dom"/>
</dbReference>
<keyword evidence="2" id="KW-0012">Acyltransferase</keyword>
<dbReference type="SMART" id="SM00347">
    <property type="entry name" value="HTH_MARR"/>
    <property type="match status" value="1"/>
</dbReference>
<accession>A0ABT6JA27</accession>
<dbReference type="InterPro" id="IPR016181">
    <property type="entry name" value="Acyl_CoA_acyltransferase"/>
</dbReference>
<dbReference type="PANTHER" id="PTHR43877:SF2">
    <property type="entry name" value="AMINOALKYLPHOSPHONATE N-ACETYLTRANSFERASE-RELATED"/>
    <property type="match status" value="1"/>
</dbReference>
<evidence type="ECO:0000259" key="3">
    <source>
        <dbReference type="PROSITE" id="PS50995"/>
    </source>
</evidence>
<dbReference type="PROSITE" id="PS50995">
    <property type="entry name" value="HTH_MARR_2"/>
    <property type="match status" value="1"/>
</dbReference>
<dbReference type="InterPro" id="IPR000835">
    <property type="entry name" value="HTH_MarR-typ"/>
</dbReference>
<dbReference type="Pfam" id="PF00583">
    <property type="entry name" value="Acetyltransf_1"/>
    <property type="match status" value="1"/>
</dbReference>
<dbReference type="SUPFAM" id="SSF46785">
    <property type="entry name" value="Winged helix' DNA-binding domain"/>
    <property type="match status" value="1"/>
</dbReference>
<dbReference type="CDD" id="cd04301">
    <property type="entry name" value="NAT_SF"/>
    <property type="match status" value="1"/>
</dbReference>
<name>A0ABT6JA27_9GAMM</name>
<dbReference type="Pfam" id="PF12802">
    <property type="entry name" value="MarR_2"/>
    <property type="match status" value="1"/>
</dbReference>
<reference evidence="5 6" key="1">
    <citation type="submission" date="2023-04" db="EMBL/GenBank/DDBJ databases">
        <title>Luteimonas endophyticus RD2P54.</title>
        <authorList>
            <person name="Sun J.-Q."/>
        </authorList>
    </citation>
    <scope>NUCLEOTIDE SEQUENCE [LARGE SCALE GENOMIC DNA]</scope>
    <source>
        <strain evidence="5 6">RD2P54</strain>
    </source>
</reference>
<feature type="domain" description="N-acetyltransferase" evidence="4">
    <location>
        <begin position="143"/>
        <end position="295"/>
    </location>
</feature>
<protein>
    <submittedName>
        <fullName evidence="5">Helix-turn-helix domain-containing GNAT family N-acetyltransferase</fullName>
    </submittedName>
</protein>